<proteinExistence type="predicted"/>
<organism evidence="1 2">
    <name type="scientific">Brevibacillus invocatus</name>
    <dbReference type="NCBI Taxonomy" id="173959"/>
    <lineage>
        <taxon>Bacteria</taxon>
        <taxon>Bacillati</taxon>
        <taxon>Bacillota</taxon>
        <taxon>Bacilli</taxon>
        <taxon>Bacillales</taxon>
        <taxon>Paenibacillaceae</taxon>
        <taxon>Brevibacillus</taxon>
    </lineage>
</organism>
<comment type="caution">
    <text evidence="1">The sequence shown here is derived from an EMBL/GenBank/DDBJ whole genome shotgun (WGS) entry which is preliminary data.</text>
</comment>
<evidence type="ECO:0000313" key="2">
    <source>
        <dbReference type="Proteomes" id="UP000282028"/>
    </source>
</evidence>
<protein>
    <submittedName>
        <fullName evidence="1">Uncharacterized protein</fullName>
    </submittedName>
</protein>
<dbReference type="OrthoDB" id="2476385at2"/>
<reference evidence="1 2" key="1">
    <citation type="submission" date="2018-10" db="EMBL/GenBank/DDBJ databases">
        <title>Phylogenomics of Brevibacillus.</title>
        <authorList>
            <person name="Dunlap C."/>
        </authorList>
    </citation>
    <scope>NUCLEOTIDE SEQUENCE [LARGE SCALE GENOMIC DNA]</scope>
    <source>
        <strain evidence="1 2">JCM 12215</strain>
    </source>
</reference>
<evidence type="ECO:0000313" key="1">
    <source>
        <dbReference type="EMBL" id="RNB71126.1"/>
    </source>
</evidence>
<keyword evidence="2" id="KW-1185">Reference proteome</keyword>
<gene>
    <name evidence="1" type="ORF">EDM52_15700</name>
</gene>
<dbReference type="EMBL" id="RHHR01000029">
    <property type="protein sequence ID" value="RNB71126.1"/>
    <property type="molecule type" value="Genomic_DNA"/>
</dbReference>
<accession>A0A3M8C5Z8</accession>
<dbReference type="Proteomes" id="UP000282028">
    <property type="component" value="Unassembled WGS sequence"/>
</dbReference>
<sequence length="258" mass="28869">MIDKRILVLAAGLGLIGAVQTFLPVSSLSASTPVRPTIGAATEINEHQVREWINAKAQEEASTESFTFQQVNLDEDEDLEIIAKHNGAVHIGSFYVLDRQPDGRYSLIAEKSWNVPRFQLERWDVTRYEDDSEWNTRPAKELGIVAGKRLFETVNHTGGTGLDTYEAHLWYLENGQLVDAWNGTLQETSQVPGGQLFQTAGSYQLALADSEHPVLYTWKLTQELDPESGVPLSDQLETTAEVLYFEQGMFQKRSAPTK</sequence>
<dbReference type="RefSeq" id="WP_122909922.1">
    <property type="nucleotide sequence ID" value="NZ_CBCSBE010000009.1"/>
</dbReference>
<name>A0A3M8C5Z8_9BACL</name>
<dbReference type="AlphaFoldDB" id="A0A3M8C5Z8"/>